<dbReference type="Pfam" id="PF05378">
    <property type="entry name" value="Hydant_A_N"/>
    <property type="match status" value="1"/>
</dbReference>
<keyword evidence="3" id="KW-0436">Ligase</keyword>
<dbReference type="InterPro" id="IPR008040">
    <property type="entry name" value="Hydant_A_N"/>
</dbReference>
<evidence type="ECO:0000259" key="2">
    <source>
        <dbReference type="Pfam" id="PF05378"/>
    </source>
</evidence>
<dbReference type="EC" id="6.4.1.8" evidence="3"/>
<dbReference type="RefSeq" id="WP_243261983.1">
    <property type="nucleotide sequence ID" value="NZ_CP085144.1"/>
</dbReference>
<proteinExistence type="predicted"/>
<accession>A0ABY3ZFK5</accession>
<dbReference type="Pfam" id="PF01968">
    <property type="entry name" value="Hydantoinase_A"/>
    <property type="match status" value="1"/>
</dbReference>
<dbReference type="InterPro" id="IPR043129">
    <property type="entry name" value="ATPase_NBD"/>
</dbReference>
<sequence>MAVLLGVDTGGTYTDAVLIRDEVEVIASAKALTTRQDLAIGVGKAVSAVLAQSGVAAAEIAMASLSTTLATNALVEGQGGRVALIYVGFPARDLEAHGLSDALRGDPFLLLAGGHDHAGAEAAALDETALIAFLETHKHEVSGFAVASQFATRNPAHELRVVELVAQRTGRPVSASHTLSAKLNGPKRALTALLNARLIGMIDQLIGRTEDQLRALGINAPMMVVRGDGALMSSAQARQRPIETILSGPAASLVGARWLTGAETAMVSDIGGTTTDVALLRDGRPAIDPAGAQVGPYRTMVEAVAMRTHGLGGDSEVHFIAEGLTAGVTLGPKRLLPVSLIAVDAPEVVHTALDAQLRRNVPGEHDGRFVRAVPGQATEGLAGRELALLDRIGDTVRPLGDVLRNRMEQGALARLVARGLVQVAGVTPSDASHVTGQLLAWDRGAARKTLELFGRKRGGSGLRFCPEPEALAQIIVARLTYQTNLALLETAFAEEDADFNLSPETLARHVLLQRGLAGHRGVLRIDAGLNLPIVGLGASALTYYPAVGEALGTQMILPEHAAVANAIGAVVGRVITRESGIVTSPGEGKFRVHLAEGPKDFPDAESALAHVEIVLTKAARARAKSAGAVEIECQVTRDIRTAGVEGREVFVEAELTVEASGRPRVAVG</sequence>
<feature type="domain" description="Hydantoinase A/oxoprolinase" evidence="1">
    <location>
        <begin position="188"/>
        <end position="320"/>
    </location>
</feature>
<dbReference type="PANTHER" id="PTHR11365">
    <property type="entry name" value="5-OXOPROLINASE RELATED"/>
    <property type="match status" value="1"/>
</dbReference>
<dbReference type="InterPro" id="IPR002821">
    <property type="entry name" value="Hydantoinase_A"/>
</dbReference>
<dbReference type="Proteomes" id="UP000831019">
    <property type="component" value="Chromosome"/>
</dbReference>
<dbReference type="PANTHER" id="PTHR11365:SF2">
    <property type="entry name" value="5-OXOPROLINASE"/>
    <property type="match status" value="1"/>
</dbReference>
<evidence type="ECO:0000313" key="4">
    <source>
        <dbReference type="Proteomes" id="UP000831019"/>
    </source>
</evidence>
<evidence type="ECO:0000259" key="1">
    <source>
        <dbReference type="Pfam" id="PF01968"/>
    </source>
</evidence>
<reference evidence="4" key="1">
    <citation type="journal article" date="2022" name="Microorganisms">
        <title>Beyond the ABCs#Discovery of Three New Plasmid Types in Rhodobacterales (RepQ, RepY, RepW).</title>
        <authorList>
            <person name="Freese H.M."/>
            <person name="Ringel V."/>
            <person name="Overmann J."/>
            <person name="Petersen J."/>
        </authorList>
    </citation>
    <scope>NUCLEOTIDE SEQUENCE [LARGE SCALE GENOMIC DNA]</scope>
    <source>
        <strain evidence="4">DSM 109990</strain>
    </source>
</reference>
<dbReference type="InterPro" id="IPR045079">
    <property type="entry name" value="Oxoprolinase-like"/>
</dbReference>
<dbReference type="GO" id="GO:0016874">
    <property type="term" value="F:ligase activity"/>
    <property type="evidence" value="ECO:0007669"/>
    <property type="project" value="UniProtKB-KW"/>
</dbReference>
<evidence type="ECO:0000313" key="3">
    <source>
        <dbReference type="EMBL" id="UOA13442.1"/>
    </source>
</evidence>
<organism evidence="3 4">
    <name type="scientific">Sulfitobacter dubius</name>
    <dbReference type="NCBI Taxonomy" id="218673"/>
    <lineage>
        <taxon>Bacteria</taxon>
        <taxon>Pseudomonadati</taxon>
        <taxon>Pseudomonadota</taxon>
        <taxon>Alphaproteobacteria</taxon>
        <taxon>Rhodobacterales</taxon>
        <taxon>Roseobacteraceae</taxon>
        <taxon>Sulfitobacter</taxon>
    </lineage>
</organism>
<protein>
    <submittedName>
        <fullName evidence="3">Acetophenone carboxylase gamma subunit</fullName>
        <ecNumber evidence="3">6.4.1.8</ecNumber>
    </submittedName>
</protein>
<keyword evidence="4" id="KW-1185">Reference proteome</keyword>
<dbReference type="SUPFAM" id="SSF53067">
    <property type="entry name" value="Actin-like ATPase domain"/>
    <property type="match status" value="2"/>
</dbReference>
<gene>
    <name evidence="3" type="primary">apc3_2</name>
    <name evidence="3" type="ORF">DSM109990_00220</name>
</gene>
<name>A0ABY3ZFK5_9RHOB</name>
<feature type="domain" description="Hydantoinase/oxoprolinase N-terminal" evidence="2">
    <location>
        <begin position="5"/>
        <end position="166"/>
    </location>
</feature>
<dbReference type="EMBL" id="CP085144">
    <property type="protein sequence ID" value="UOA13442.1"/>
    <property type="molecule type" value="Genomic_DNA"/>
</dbReference>